<dbReference type="InterPro" id="IPR004274">
    <property type="entry name" value="FCP1_dom"/>
</dbReference>
<evidence type="ECO:0000256" key="8">
    <source>
        <dbReference type="ARBA" id="ARBA00023242"/>
    </source>
</evidence>
<evidence type="ECO:0000256" key="5">
    <source>
        <dbReference type="ARBA" id="ARBA00022801"/>
    </source>
</evidence>
<organism evidence="14 15">
    <name type="scientific">Anaeramoeba ignava</name>
    <name type="common">Anaerobic marine amoeba</name>
    <dbReference type="NCBI Taxonomy" id="1746090"/>
    <lineage>
        <taxon>Eukaryota</taxon>
        <taxon>Metamonada</taxon>
        <taxon>Anaeramoebidae</taxon>
        <taxon>Anaeramoeba</taxon>
    </lineage>
</organism>
<sequence length="334" mass="39305">MDQITLLINFKSQKIEIEMEKENTIYNLKQKLEELTGVLIKRQKIIGFKLSGKMPDDSIKLSDSKLVISKKIMLIGTPEKVVQEIQQVPDDLPEIINDLEYDYYPSQKDEEAFHQDSRVQELLKKRIETVNIQPISEMRKNVKLLVLDIDHTIFHLGGKGTTIAELTRPYLHYFLKRISPLYDICIWSQTSWKWIEAKCYEMNLFSNPDIKITFIMDTSSMIKIKSNHLENDHDHYVKPLEIIWAKLPEFYSPKNTIHVDDLSRNFVLNPKNGLKIKSFDKLEGPSDDQELLYLTEYLEYIAKYADDFTKLSHENWKTFLKSIGQRMIRNTNQN</sequence>
<comment type="caution">
    <text evidence="14">The sequence shown here is derived from an EMBL/GenBank/DDBJ whole genome shotgun (WGS) entry which is preliminary data.</text>
</comment>
<dbReference type="GO" id="GO:0004722">
    <property type="term" value="F:protein serine/threonine phosphatase activity"/>
    <property type="evidence" value="ECO:0007669"/>
    <property type="project" value="UniProtKB-EC"/>
</dbReference>
<dbReference type="PANTHER" id="PTHR48493:SF1">
    <property type="entry name" value="UBIQUITIN-LIKE DOMAIN-CONTAINING CTD PHOSPHATASE 1"/>
    <property type="match status" value="1"/>
</dbReference>
<dbReference type="AlphaFoldDB" id="A0A9Q0LP82"/>
<dbReference type="GO" id="GO:0090364">
    <property type="term" value="P:regulation of proteasome assembly"/>
    <property type="evidence" value="ECO:0007669"/>
    <property type="project" value="InterPro"/>
</dbReference>
<proteinExistence type="predicted"/>
<keyword evidence="4" id="KW-0479">Metal-binding</keyword>
<accession>A0A9Q0LP82</accession>
<dbReference type="OrthoDB" id="1711508at2759"/>
<reference evidence="14" key="1">
    <citation type="submission" date="2022-10" db="EMBL/GenBank/DDBJ databases">
        <title>Novel sulphate-reducing endosymbionts in the free-living metamonad Anaeramoeba.</title>
        <authorList>
            <person name="Jerlstrom-Hultqvist J."/>
            <person name="Cepicka I."/>
            <person name="Gallot-Lavallee L."/>
            <person name="Salas-Leiva D."/>
            <person name="Curtis B.A."/>
            <person name="Zahonova K."/>
            <person name="Pipaliya S."/>
            <person name="Dacks J."/>
            <person name="Roger A.J."/>
        </authorList>
    </citation>
    <scope>NUCLEOTIDE SEQUENCE</scope>
    <source>
        <strain evidence="14">BMAN</strain>
    </source>
</reference>
<dbReference type="EC" id="3.1.3.16" evidence="3"/>
<protein>
    <recommendedName>
        <fullName evidence="3">protein-serine/threonine phosphatase</fullName>
        <ecNumber evidence="3">3.1.3.16</ecNumber>
    </recommendedName>
    <alternativeName>
        <fullName evidence="9">Nuclear proteasome inhibitor UBLCP1</fullName>
    </alternativeName>
</protein>
<evidence type="ECO:0000256" key="10">
    <source>
        <dbReference type="ARBA" id="ARBA00047761"/>
    </source>
</evidence>
<dbReference type="PROSITE" id="PS50053">
    <property type="entry name" value="UBIQUITIN_2"/>
    <property type="match status" value="1"/>
</dbReference>
<dbReference type="InterPro" id="IPR011943">
    <property type="entry name" value="HAD-SF_hydro_IIID"/>
</dbReference>
<dbReference type="InterPro" id="IPR036412">
    <property type="entry name" value="HAD-like_sf"/>
</dbReference>
<evidence type="ECO:0000256" key="4">
    <source>
        <dbReference type="ARBA" id="ARBA00022723"/>
    </source>
</evidence>
<dbReference type="InterPro" id="IPR051658">
    <property type="entry name" value="UBLCP1"/>
</dbReference>
<evidence type="ECO:0000256" key="1">
    <source>
        <dbReference type="ARBA" id="ARBA00001946"/>
    </source>
</evidence>
<dbReference type="SUPFAM" id="SSF56784">
    <property type="entry name" value="HAD-like"/>
    <property type="match status" value="1"/>
</dbReference>
<dbReference type="PANTHER" id="PTHR48493">
    <property type="entry name" value="UBIQUITIN-LIKE DOMAIN-CONTAINING CTD PHOSPHATASE 1"/>
    <property type="match status" value="1"/>
</dbReference>
<dbReference type="NCBIfam" id="TIGR02245">
    <property type="entry name" value="HAD_IIID1"/>
    <property type="match status" value="1"/>
</dbReference>
<evidence type="ECO:0000256" key="11">
    <source>
        <dbReference type="ARBA" id="ARBA00048336"/>
    </source>
</evidence>
<dbReference type="GO" id="GO:0046872">
    <property type="term" value="F:metal ion binding"/>
    <property type="evidence" value="ECO:0007669"/>
    <property type="project" value="UniProtKB-KW"/>
</dbReference>
<keyword evidence="5" id="KW-0378">Hydrolase</keyword>
<comment type="cofactor">
    <cofactor evidence="1">
        <name>Mg(2+)</name>
        <dbReference type="ChEBI" id="CHEBI:18420"/>
    </cofactor>
</comment>
<dbReference type="SUPFAM" id="SSF54236">
    <property type="entry name" value="Ubiquitin-like"/>
    <property type="match status" value="1"/>
</dbReference>
<evidence type="ECO:0000256" key="7">
    <source>
        <dbReference type="ARBA" id="ARBA00022912"/>
    </source>
</evidence>
<feature type="domain" description="FCP1 homology" evidence="13">
    <location>
        <begin position="138"/>
        <end position="301"/>
    </location>
</feature>
<gene>
    <name evidence="14" type="ORF">M0811_08105</name>
</gene>
<evidence type="ECO:0000259" key="13">
    <source>
        <dbReference type="PROSITE" id="PS50969"/>
    </source>
</evidence>
<dbReference type="InterPro" id="IPR029071">
    <property type="entry name" value="Ubiquitin-like_domsf"/>
</dbReference>
<dbReference type="Proteomes" id="UP001149090">
    <property type="component" value="Unassembled WGS sequence"/>
</dbReference>
<evidence type="ECO:0000256" key="2">
    <source>
        <dbReference type="ARBA" id="ARBA00004123"/>
    </source>
</evidence>
<dbReference type="Gene3D" id="3.40.50.1000">
    <property type="entry name" value="HAD superfamily/HAD-like"/>
    <property type="match status" value="1"/>
</dbReference>
<feature type="domain" description="Ubiquitin-like" evidence="12">
    <location>
        <begin position="4"/>
        <end position="75"/>
    </location>
</feature>
<keyword evidence="15" id="KW-1185">Reference proteome</keyword>
<dbReference type="GO" id="GO:0005634">
    <property type="term" value="C:nucleus"/>
    <property type="evidence" value="ECO:0007669"/>
    <property type="project" value="UniProtKB-SubCell"/>
</dbReference>
<evidence type="ECO:0000259" key="12">
    <source>
        <dbReference type="PROSITE" id="PS50053"/>
    </source>
</evidence>
<dbReference type="Pfam" id="PF03031">
    <property type="entry name" value="NIF"/>
    <property type="match status" value="1"/>
</dbReference>
<evidence type="ECO:0000313" key="15">
    <source>
        <dbReference type="Proteomes" id="UP001149090"/>
    </source>
</evidence>
<dbReference type="OMA" id="TVHTPKY"/>
<dbReference type="SMART" id="SM00577">
    <property type="entry name" value="CPDc"/>
    <property type="match status" value="1"/>
</dbReference>
<keyword evidence="6" id="KW-0460">Magnesium</keyword>
<comment type="catalytic activity">
    <reaction evidence="11">
        <text>O-phospho-L-threonyl-[protein] + H2O = L-threonyl-[protein] + phosphate</text>
        <dbReference type="Rhea" id="RHEA:47004"/>
        <dbReference type="Rhea" id="RHEA-COMP:11060"/>
        <dbReference type="Rhea" id="RHEA-COMP:11605"/>
        <dbReference type="ChEBI" id="CHEBI:15377"/>
        <dbReference type="ChEBI" id="CHEBI:30013"/>
        <dbReference type="ChEBI" id="CHEBI:43474"/>
        <dbReference type="ChEBI" id="CHEBI:61977"/>
        <dbReference type="EC" id="3.1.3.16"/>
    </reaction>
</comment>
<comment type="catalytic activity">
    <reaction evidence="10">
        <text>O-phospho-L-seryl-[protein] + H2O = L-seryl-[protein] + phosphate</text>
        <dbReference type="Rhea" id="RHEA:20629"/>
        <dbReference type="Rhea" id="RHEA-COMP:9863"/>
        <dbReference type="Rhea" id="RHEA-COMP:11604"/>
        <dbReference type="ChEBI" id="CHEBI:15377"/>
        <dbReference type="ChEBI" id="CHEBI:29999"/>
        <dbReference type="ChEBI" id="CHEBI:43474"/>
        <dbReference type="ChEBI" id="CHEBI:83421"/>
        <dbReference type="EC" id="3.1.3.16"/>
    </reaction>
</comment>
<dbReference type="EMBL" id="JAPDFW010000069">
    <property type="protein sequence ID" value="KAJ5074750.1"/>
    <property type="molecule type" value="Genomic_DNA"/>
</dbReference>
<evidence type="ECO:0000256" key="6">
    <source>
        <dbReference type="ARBA" id="ARBA00022842"/>
    </source>
</evidence>
<dbReference type="Pfam" id="PF00240">
    <property type="entry name" value="ubiquitin"/>
    <property type="match status" value="1"/>
</dbReference>
<dbReference type="PROSITE" id="PS50969">
    <property type="entry name" value="FCP1"/>
    <property type="match status" value="1"/>
</dbReference>
<evidence type="ECO:0000256" key="9">
    <source>
        <dbReference type="ARBA" id="ARBA00032039"/>
    </source>
</evidence>
<name>A0A9Q0LP82_ANAIG</name>
<evidence type="ECO:0000313" key="14">
    <source>
        <dbReference type="EMBL" id="KAJ5074750.1"/>
    </source>
</evidence>
<evidence type="ECO:0000256" key="3">
    <source>
        <dbReference type="ARBA" id="ARBA00013081"/>
    </source>
</evidence>
<dbReference type="Gene3D" id="3.10.20.90">
    <property type="entry name" value="Phosphatidylinositol 3-kinase Catalytic Subunit, Chain A, domain 1"/>
    <property type="match status" value="1"/>
</dbReference>
<dbReference type="InterPro" id="IPR000626">
    <property type="entry name" value="Ubiquitin-like_dom"/>
</dbReference>
<comment type="subcellular location">
    <subcellularLocation>
        <location evidence="2">Nucleus</location>
    </subcellularLocation>
</comment>
<dbReference type="InterPro" id="IPR023214">
    <property type="entry name" value="HAD_sf"/>
</dbReference>
<keyword evidence="7" id="KW-0904">Protein phosphatase</keyword>
<keyword evidence="8" id="KW-0539">Nucleus</keyword>